<feature type="compositionally biased region" description="Basic residues" evidence="1">
    <location>
        <begin position="31"/>
        <end position="41"/>
    </location>
</feature>
<feature type="compositionally biased region" description="Basic and acidic residues" evidence="1">
    <location>
        <begin position="1"/>
        <end position="21"/>
    </location>
</feature>
<gene>
    <name evidence="2" type="ORF">P5673_014604</name>
</gene>
<proteinExistence type="predicted"/>
<reference evidence="2" key="2">
    <citation type="journal article" date="2023" name="Science">
        <title>Genomic signatures of disease resistance in endangered staghorn corals.</title>
        <authorList>
            <person name="Vollmer S.V."/>
            <person name="Selwyn J.D."/>
            <person name="Despard B.A."/>
            <person name="Roesel C.L."/>
        </authorList>
    </citation>
    <scope>NUCLEOTIDE SEQUENCE</scope>
    <source>
        <strain evidence="2">K2</strain>
    </source>
</reference>
<accession>A0AAD9QJH8</accession>
<name>A0AAD9QJH8_ACRCE</name>
<organism evidence="2 3">
    <name type="scientific">Acropora cervicornis</name>
    <name type="common">Staghorn coral</name>
    <dbReference type="NCBI Taxonomy" id="6130"/>
    <lineage>
        <taxon>Eukaryota</taxon>
        <taxon>Metazoa</taxon>
        <taxon>Cnidaria</taxon>
        <taxon>Anthozoa</taxon>
        <taxon>Hexacorallia</taxon>
        <taxon>Scleractinia</taxon>
        <taxon>Astrocoeniina</taxon>
        <taxon>Acroporidae</taxon>
        <taxon>Acropora</taxon>
    </lineage>
</organism>
<comment type="caution">
    <text evidence="2">The sequence shown here is derived from an EMBL/GenBank/DDBJ whole genome shotgun (WGS) entry which is preliminary data.</text>
</comment>
<evidence type="ECO:0000313" key="3">
    <source>
        <dbReference type="Proteomes" id="UP001249851"/>
    </source>
</evidence>
<dbReference type="AlphaFoldDB" id="A0AAD9QJH8"/>
<evidence type="ECO:0000256" key="1">
    <source>
        <dbReference type="SAM" id="MobiDB-lite"/>
    </source>
</evidence>
<sequence>MKTLELRNEVKRSVRETKTIDARLTNDPSARHRHRSKHRKNSERLNASELERNSGSNRSTTAESANSVNRQDVPEKRRPVKYSLIPQRSPRKRLEKRCCDVGYAAARRKLFCLIDRRYNAKYRNMEHYGRQPFQVNGTPSRKMKRLMHRIERFCIKPQLKAVFFKCCLDGIYGS</sequence>
<feature type="compositionally biased region" description="Polar residues" evidence="1">
    <location>
        <begin position="53"/>
        <end position="70"/>
    </location>
</feature>
<dbReference type="Proteomes" id="UP001249851">
    <property type="component" value="Unassembled WGS sequence"/>
</dbReference>
<feature type="region of interest" description="Disordered" evidence="1">
    <location>
        <begin position="1"/>
        <end position="87"/>
    </location>
</feature>
<keyword evidence="3" id="KW-1185">Reference proteome</keyword>
<protein>
    <submittedName>
        <fullName evidence="2">Uncharacterized protein</fullName>
    </submittedName>
</protein>
<evidence type="ECO:0000313" key="2">
    <source>
        <dbReference type="EMBL" id="KAK2562329.1"/>
    </source>
</evidence>
<dbReference type="EMBL" id="JARQWQ010000029">
    <property type="protein sequence ID" value="KAK2562329.1"/>
    <property type="molecule type" value="Genomic_DNA"/>
</dbReference>
<reference evidence="2" key="1">
    <citation type="journal article" date="2023" name="G3 (Bethesda)">
        <title>Whole genome assembly and annotation of the endangered Caribbean coral Acropora cervicornis.</title>
        <authorList>
            <person name="Selwyn J.D."/>
            <person name="Vollmer S.V."/>
        </authorList>
    </citation>
    <scope>NUCLEOTIDE SEQUENCE</scope>
    <source>
        <strain evidence="2">K2</strain>
    </source>
</reference>